<dbReference type="OMA" id="DNIWNEV"/>
<evidence type="ECO:0000313" key="1">
    <source>
        <dbReference type="EMBL" id="KYP54854.1"/>
    </source>
</evidence>
<proteinExistence type="predicted"/>
<sequence length="299" mass="34976">LFNDYFSENSVYTDAHFRRRFRMQRHVFLRIVEALGHYDDYFKMRVDATRKKGLSPLQKCTTAIRILAYGSSADSTDDYVRIGESTAVECLERFVSGVCNIFGAEYLRRPNNEDVERLLQMGNARGFPGQAPAVQYIVNRTQYNIGYYLADDIYPEWATFVKTIPMPQGEKRKLFAERQESARKDVERAFGVLQSRFAIVRGPARAWRVDTLKNIMYACIILHNMIVEDERHTYNINFDYDNGGNEVSTTDISIGPHPIFAATYLQRRAHLRDRQQHRQLQHDLVEHIWERFGHHNNEN</sequence>
<feature type="non-terminal residue" evidence="1">
    <location>
        <position position="1"/>
    </location>
</feature>
<evidence type="ECO:0008006" key="3">
    <source>
        <dbReference type="Google" id="ProtNLM"/>
    </source>
</evidence>
<dbReference type="PANTHER" id="PTHR47150:SF7">
    <property type="entry name" value="NUCLEASE"/>
    <property type="match status" value="1"/>
</dbReference>
<gene>
    <name evidence="1" type="ORF">KK1_001054</name>
</gene>
<dbReference type="Proteomes" id="UP000075243">
    <property type="component" value="Chromosome 11"/>
</dbReference>
<dbReference type="PANTHER" id="PTHR47150">
    <property type="entry name" value="OS12G0169200 PROTEIN"/>
    <property type="match status" value="1"/>
</dbReference>
<dbReference type="Pfam" id="PF04827">
    <property type="entry name" value="Plant_tran"/>
    <property type="match status" value="1"/>
</dbReference>
<protein>
    <recommendedName>
        <fullName evidence="3">Nuclease HARBI1</fullName>
    </recommendedName>
</protein>
<reference evidence="1 2" key="1">
    <citation type="journal article" date="2012" name="Nat. Biotechnol.">
        <title>Draft genome sequence of pigeonpea (Cajanus cajan), an orphan legume crop of resource-poor farmers.</title>
        <authorList>
            <person name="Varshney R.K."/>
            <person name="Chen W."/>
            <person name="Li Y."/>
            <person name="Bharti A.K."/>
            <person name="Saxena R.K."/>
            <person name="Schlueter J.A."/>
            <person name="Donoghue M.T."/>
            <person name="Azam S."/>
            <person name="Fan G."/>
            <person name="Whaley A.M."/>
            <person name="Farmer A.D."/>
            <person name="Sheridan J."/>
            <person name="Iwata A."/>
            <person name="Tuteja R."/>
            <person name="Penmetsa R.V."/>
            <person name="Wu W."/>
            <person name="Upadhyaya H.D."/>
            <person name="Yang S.P."/>
            <person name="Shah T."/>
            <person name="Saxena K.B."/>
            <person name="Michael T."/>
            <person name="McCombie W.R."/>
            <person name="Yang B."/>
            <person name="Zhang G."/>
            <person name="Yang H."/>
            <person name="Wang J."/>
            <person name="Spillane C."/>
            <person name="Cook D.R."/>
            <person name="May G.D."/>
            <person name="Xu X."/>
            <person name="Jackson S.A."/>
        </authorList>
    </citation>
    <scope>NUCLEOTIDE SEQUENCE [LARGE SCALE GENOMIC DNA]</scope>
    <source>
        <strain evidence="2">cv. Asha</strain>
    </source>
</reference>
<dbReference type="EMBL" id="CM003613">
    <property type="protein sequence ID" value="KYP54854.1"/>
    <property type="molecule type" value="Genomic_DNA"/>
</dbReference>
<dbReference type="InterPro" id="IPR006912">
    <property type="entry name" value="Harbinger_derived_prot"/>
</dbReference>
<accession>A0A151SJ29</accession>
<organism evidence="1 2">
    <name type="scientific">Cajanus cajan</name>
    <name type="common">Pigeon pea</name>
    <name type="synonym">Cajanus indicus</name>
    <dbReference type="NCBI Taxonomy" id="3821"/>
    <lineage>
        <taxon>Eukaryota</taxon>
        <taxon>Viridiplantae</taxon>
        <taxon>Streptophyta</taxon>
        <taxon>Embryophyta</taxon>
        <taxon>Tracheophyta</taxon>
        <taxon>Spermatophyta</taxon>
        <taxon>Magnoliopsida</taxon>
        <taxon>eudicotyledons</taxon>
        <taxon>Gunneridae</taxon>
        <taxon>Pentapetalae</taxon>
        <taxon>rosids</taxon>
        <taxon>fabids</taxon>
        <taxon>Fabales</taxon>
        <taxon>Fabaceae</taxon>
        <taxon>Papilionoideae</taxon>
        <taxon>50 kb inversion clade</taxon>
        <taxon>NPAAA clade</taxon>
        <taxon>indigoferoid/millettioid clade</taxon>
        <taxon>Phaseoleae</taxon>
        <taxon>Cajanus</taxon>
    </lineage>
</organism>
<name>A0A151SJ29_CAJCA</name>
<keyword evidence="2" id="KW-1185">Reference proteome</keyword>
<evidence type="ECO:0000313" key="2">
    <source>
        <dbReference type="Proteomes" id="UP000075243"/>
    </source>
</evidence>
<dbReference type="AlphaFoldDB" id="A0A151SJ29"/>
<dbReference type="STRING" id="3821.A0A151SJ29"/>